<protein>
    <submittedName>
        <fullName evidence="3">Uncharacterized protein</fullName>
    </submittedName>
</protein>
<proteinExistence type="predicted"/>
<feature type="compositionally biased region" description="Low complexity" evidence="1">
    <location>
        <begin position="70"/>
        <end position="83"/>
    </location>
</feature>
<evidence type="ECO:0000256" key="1">
    <source>
        <dbReference type="SAM" id="MobiDB-lite"/>
    </source>
</evidence>
<dbReference type="WBParaSite" id="Pan_g21828.t1">
    <property type="protein sequence ID" value="Pan_g21828.t1"/>
    <property type="gene ID" value="Pan_g21828"/>
</dbReference>
<accession>A0A7E4VJ65</accession>
<feature type="region of interest" description="Disordered" evidence="1">
    <location>
        <begin position="70"/>
        <end position="90"/>
    </location>
</feature>
<reference evidence="3" key="2">
    <citation type="submission" date="2020-10" db="UniProtKB">
        <authorList>
            <consortium name="WormBaseParasite"/>
        </authorList>
    </citation>
    <scope>IDENTIFICATION</scope>
</reference>
<reference evidence="2" key="1">
    <citation type="journal article" date="2013" name="Genetics">
        <title>The draft genome and transcriptome of Panagrellus redivivus are shaped by the harsh demands of a free-living lifestyle.</title>
        <authorList>
            <person name="Srinivasan J."/>
            <person name="Dillman A.R."/>
            <person name="Macchietto M.G."/>
            <person name="Heikkinen L."/>
            <person name="Lakso M."/>
            <person name="Fracchia K.M."/>
            <person name="Antoshechkin I."/>
            <person name="Mortazavi A."/>
            <person name="Wong G."/>
            <person name="Sternberg P.W."/>
        </authorList>
    </citation>
    <scope>NUCLEOTIDE SEQUENCE [LARGE SCALE GENOMIC DNA]</scope>
    <source>
        <strain evidence="2">MT8872</strain>
    </source>
</reference>
<organism evidence="2 3">
    <name type="scientific">Panagrellus redivivus</name>
    <name type="common">Microworm</name>
    <dbReference type="NCBI Taxonomy" id="6233"/>
    <lineage>
        <taxon>Eukaryota</taxon>
        <taxon>Metazoa</taxon>
        <taxon>Ecdysozoa</taxon>
        <taxon>Nematoda</taxon>
        <taxon>Chromadorea</taxon>
        <taxon>Rhabditida</taxon>
        <taxon>Tylenchina</taxon>
        <taxon>Panagrolaimomorpha</taxon>
        <taxon>Panagrolaimoidea</taxon>
        <taxon>Panagrolaimidae</taxon>
        <taxon>Panagrellus</taxon>
    </lineage>
</organism>
<sequence length="90" mass="9688">MRALTTQPEAAATGDATTLLSAFRCMDSITTQPSTLTTNAPTSTILPLAPRSPAEPIINWLSFPLVHYNQSSSQPRLSLSQSSDVSIEKR</sequence>
<dbReference type="Proteomes" id="UP000492821">
    <property type="component" value="Unassembled WGS sequence"/>
</dbReference>
<evidence type="ECO:0000313" key="2">
    <source>
        <dbReference type="Proteomes" id="UP000492821"/>
    </source>
</evidence>
<evidence type="ECO:0000313" key="3">
    <source>
        <dbReference type="WBParaSite" id="Pan_g21828.t1"/>
    </source>
</evidence>
<name>A0A7E4VJ65_PANRE</name>
<keyword evidence="2" id="KW-1185">Reference proteome</keyword>
<dbReference type="AlphaFoldDB" id="A0A7E4VJ65"/>